<evidence type="ECO:0000256" key="1">
    <source>
        <dbReference type="ARBA" id="ARBA00008857"/>
    </source>
</evidence>
<evidence type="ECO:0000256" key="2">
    <source>
        <dbReference type="ARBA" id="ARBA00022908"/>
    </source>
</evidence>
<sequence>MALTDIAARKATPRDKPYRLADAAGLYLEVMPNGSRYWRLKYRFAGKEKRLALGVYPEVPLSKAREERDKARRLIARGVDPSAARKEAKQARAEAAAVAADTFEAVAHDWMARQEVAEVTANKTRWIRACAEFCVTGIRVTAEGVVPRTGS</sequence>
<comment type="similarity">
    <text evidence="1">Belongs to the 'phage' integrase family.</text>
</comment>
<dbReference type="InterPro" id="IPR050808">
    <property type="entry name" value="Phage_Integrase"/>
</dbReference>
<accession>A0A161JX41</accession>
<dbReference type="KEGG" id="dtx:ATSB10_09110"/>
<dbReference type="GO" id="GO:0015074">
    <property type="term" value="P:DNA integration"/>
    <property type="evidence" value="ECO:0007669"/>
    <property type="project" value="UniProtKB-KW"/>
</dbReference>
<proteinExistence type="inferred from homology"/>
<keyword evidence="2" id="KW-0229">DNA integration</keyword>
<dbReference type="Proteomes" id="UP000077255">
    <property type="component" value="Chromosome"/>
</dbReference>
<evidence type="ECO:0000259" key="3">
    <source>
        <dbReference type="Pfam" id="PF13356"/>
    </source>
</evidence>
<dbReference type="InterPro" id="IPR038488">
    <property type="entry name" value="Integrase_DNA-bd_sf"/>
</dbReference>
<gene>
    <name evidence="4" type="ORF">ATSB10_09110</name>
</gene>
<dbReference type="InterPro" id="IPR025166">
    <property type="entry name" value="Integrase_DNA_bind_dom"/>
</dbReference>
<dbReference type="PANTHER" id="PTHR30629:SF2">
    <property type="entry name" value="PROPHAGE INTEGRASE INTS-RELATED"/>
    <property type="match status" value="1"/>
</dbReference>
<evidence type="ECO:0000313" key="5">
    <source>
        <dbReference type="Proteomes" id="UP000077255"/>
    </source>
</evidence>
<dbReference type="OrthoDB" id="9795573at2"/>
<keyword evidence="5" id="KW-1185">Reference proteome</keyword>
<dbReference type="Pfam" id="PF13356">
    <property type="entry name" value="Arm-DNA-bind_3"/>
    <property type="match status" value="1"/>
</dbReference>
<organism evidence="4 5">
    <name type="scientific">Dyella thiooxydans</name>
    <dbReference type="NCBI Taxonomy" id="445710"/>
    <lineage>
        <taxon>Bacteria</taxon>
        <taxon>Pseudomonadati</taxon>
        <taxon>Pseudomonadota</taxon>
        <taxon>Gammaproteobacteria</taxon>
        <taxon>Lysobacterales</taxon>
        <taxon>Rhodanobacteraceae</taxon>
        <taxon>Dyella</taxon>
    </lineage>
</organism>
<dbReference type="RefSeq" id="WP_083966069.1">
    <property type="nucleotide sequence ID" value="NZ_CP014841.1"/>
</dbReference>
<dbReference type="STRING" id="445710.ATSB10_09110"/>
<reference evidence="4 5" key="1">
    <citation type="submission" date="2016-02" db="EMBL/GenBank/DDBJ databases">
        <title>Complete genome sequencing and analysis of ATSB10, Dyella thiooxydans isolated from rhizosphere soil of sunflower (Helianthus annuus L.).</title>
        <authorList>
            <person name="Lee Y."/>
            <person name="Hwangbo K."/>
            <person name="Chung H."/>
            <person name="Yoo J."/>
            <person name="Kim K.Y."/>
            <person name="Sa T.M."/>
            <person name="Um Y."/>
            <person name="Madhaiyan M."/>
        </authorList>
    </citation>
    <scope>NUCLEOTIDE SEQUENCE [LARGE SCALE GENOMIC DNA]</scope>
    <source>
        <strain evidence="4 5">ATSB10</strain>
    </source>
</reference>
<protein>
    <submittedName>
        <fullName evidence="4">Integrase</fullName>
    </submittedName>
</protein>
<dbReference type="AlphaFoldDB" id="A0A161JX41"/>
<feature type="domain" description="Integrase DNA-binding" evidence="3">
    <location>
        <begin position="3"/>
        <end position="88"/>
    </location>
</feature>
<dbReference type="EMBL" id="CP014841">
    <property type="protein sequence ID" value="AND68365.1"/>
    <property type="molecule type" value="Genomic_DNA"/>
</dbReference>
<name>A0A161JX41_9GAMM</name>
<dbReference type="Gene3D" id="3.30.160.390">
    <property type="entry name" value="Integrase, DNA-binding domain"/>
    <property type="match status" value="1"/>
</dbReference>
<dbReference type="PATRIC" id="fig|445710.3.peg.908"/>
<dbReference type="PANTHER" id="PTHR30629">
    <property type="entry name" value="PROPHAGE INTEGRASE"/>
    <property type="match status" value="1"/>
</dbReference>
<evidence type="ECO:0000313" key="4">
    <source>
        <dbReference type="EMBL" id="AND68365.1"/>
    </source>
</evidence>